<dbReference type="EMBL" id="JAOTPL010000002">
    <property type="protein sequence ID" value="MCU7693361.1"/>
    <property type="molecule type" value="Genomic_DNA"/>
</dbReference>
<comment type="function">
    <text evidence="1">Catalyzes the hydrolysis of futalosine (FL) to dehypoxanthine futalosine (DHFL) and hypoxanthine, a step in the biosynthesis of menaquinone (MK, vitamin K2).</text>
</comment>
<evidence type="ECO:0000313" key="5">
    <source>
        <dbReference type="Proteomes" id="UP001209317"/>
    </source>
</evidence>
<dbReference type="SUPFAM" id="SSF53167">
    <property type="entry name" value="Purine and uridine phosphorylases"/>
    <property type="match status" value="1"/>
</dbReference>
<reference evidence="4" key="1">
    <citation type="submission" date="2022-10" db="EMBL/GenBank/DDBJ databases">
        <authorList>
            <person name="Kim H.S."/>
            <person name="Kim J.-S."/>
            <person name="Suh M.K."/>
            <person name="Eom M.K."/>
            <person name="Lee J.-S."/>
        </authorList>
    </citation>
    <scope>NUCLEOTIDE SEQUENCE</scope>
    <source>
        <strain evidence="4">LIP-5</strain>
    </source>
</reference>
<evidence type="ECO:0000313" key="4">
    <source>
        <dbReference type="EMBL" id="MCU7693361.1"/>
    </source>
</evidence>
<dbReference type="GO" id="GO:0005829">
    <property type="term" value="C:cytosol"/>
    <property type="evidence" value="ECO:0007669"/>
    <property type="project" value="TreeGrafter"/>
</dbReference>
<evidence type="ECO:0000256" key="1">
    <source>
        <dbReference type="HAMAP-Rule" id="MF_00991"/>
    </source>
</evidence>
<evidence type="ECO:0000259" key="3">
    <source>
        <dbReference type="Pfam" id="PF01048"/>
    </source>
</evidence>
<dbReference type="RefSeq" id="WP_263036847.1">
    <property type="nucleotide sequence ID" value="NZ_JAOTPL010000002.1"/>
</dbReference>
<dbReference type="InterPro" id="IPR000845">
    <property type="entry name" value="Nucleoside_phosphorylase_d"/>
</dbReference>
<sequence>MNIIITSATALESKLLVQRTAEINRNISVTYHTSGVGILQSAFSLAKLLFEQTPDLLIQCGIAGTFDTQAAIGKVVLAESDCLGSLGVEENGEWKDIFDNGFADADAFPFTLKKLPNPWLEQYNITNIPTVKALTVDEITTREDRIMHLKNKYNASIESMEGAPFHYVCLQRKIPFLQIRGISNQVGVRDKSQWRIQQTLENMTNIIIDYLNKINT</sequence>
<comment type="pathway">
    <text evidence="1">Quinol/quinone metabolism; menaquinone biosynthesis.</text>
</comment>
<protein>
    <recommendedName>
        <fullName evidence="1 2">Futalosine hydrolase</fullName>
        <shortName evidence="1">FL hydrolase</shortName>
        <ecNumber evidence="1 2">3.2.2.26</ecNumber>
    </recommendedName>
    <alternativeName>
        <fullName evidence="1">Futalosine nucleosidase</fullName>
    </alternativeName>
    <alternativeName>
        <fullName evidence="1">Menaquinone biosynthetic enzyme MqnB</fullName>
    </alternativeName>
</protein>
<dbReference type="Gene3D" id="3.40.50.1580">
    <property type="entry name" value="Nucleoside phosphorylase domain"/>
    <property type="match status" value="1"/>
</dbReference>
<dbReference type="PANTHER" id="PTHR46832">
    <property type="entry name" value="5'-METHYLTHIOADENOSINE/S-ADENOSYLHOMOCYSTEINE NUCLEOSIDASE"/>
    <property type="match status" value="1"/>
</dbReference>
<evidence type="ECO:0000256" key="2">
    <source>
        <dbReference type="NCBIfam" id="TIGR03664"/>
    </source>
</evidence>
<dbReference type="GO" id="GO:0009234">
    <property type="term" value="P:menaquinone biosynthetic process"/>
    <property type="evidence" value="ECO:0007669"/>
    <property type="project" value="UniProtKB-UniRule"/>
</dbReference>
<dbReference type="Pfam" id="PF01048">
    <property type="entry name" value="PNP_UDP_1"/>
    <property type="match status" value="1"/>
</dbReference>
<comment type="caution">
    <text evidence="4">The sequence shown here is derived from an EMBL/GenBank/DDBJ whole genome shotgun (WGS) entry which is preliminary data.</text>
</comment>
<dbReference type="InterPro" id="IPR019963">
    <property type="entry name" value="FL_hydrolase_MqnB"/>
</dbReference>
<dbReference type="Proteomes" id="UP001209317">
    <property type="component" value="Unassembled WGS sequence"/>
</dbReference>
<keyword evidence="5" id="KW-1185">Reference proteome</keyword>
<feature type="domain" description="Nucleoside phosphorylase" evidence="3">
    <location>
        <begin position="29"/>
        <end position="210"/>
    </location>
</feature>
<keyword evidence="4" id="KW-0326">Glycosidase</keyword>
<name>A0AAE3IN49_9BACT</name>
<organism evidence="4 5">
    <name type="scientific">Haoranjiania flava</name>
    <dbReference type="NCBI Taxonomy" id="1856322"/>
    <lineage>
        <taxon>Bacteria</taxon>
        <taxon>Pseudomonadati</taxon>
        <taxon>Bacteroidota</taxon>
        <taxon>Chitinophagia</taxon>
        <taxon>Chitinophagales</taxon>
        <taxon>Chitinophagaceae</taxon>
        <taxon>Haoranjiania</taxon>
    </lineage>
</organism>
<accession>A0AAE3IN49</accession>
<keyword evidence="1" id="KW-0474">Menaquinone biosynthesis</keyword>
<dbReference type="GO" id="GO:0009116">
    <property type="term" value="P:nucleoside metabolic process"/>
    <property type="evidence" value="ECO:0007669"/>
    <property type="project" value="InterPro"/>
</dbReference>
<comment type="similarity">
    <text evidence="1">Belongs to the PNP/UDP phosphorylase family. Futalosine hydrolase subfamily.</text>
</comment>
<dbReference type="NCBIfam" id="TIGR03664">
    <property type="entry name" value="fut_nucase"/>
    <property type="match status" value="1"/>
</dbReference>
<dbReference type="HAMAP" id="MF_00991">
    <property type="entry name" value="MqnB"/>
    <property type="match status" value="1"/>
</dbReference>
<dbReference type="GO" id="GO:0008782">
    <property type="term" value="F:adenosylhomocysteine nucleosidase activity"/>
    <property type="evidence" value="ECO:0007669"/>
    <property type="project" value="TreeGrafter"/>
</dbReference>
<dbReference type="AlphaFoldDB" id="A0AAE3IN49"/>
<gene>
    <name evidence="1 4" type="primary">mqnB</name>
    <name evidence="4" type="ORF">OD355_02385</name>
</gene>
<dbReference type="InterPro" id="IPR035994">
    <property type="entry name" value="Nucleoside_phosphorylase_sf"/>
</dbReference>
<proteinExistence type="inferred from homology"/>
<dbReference type="GO" id="GO:0019284">
    <property type="term" value="P:L-methionine salvage from S-adenosylmethionine"/>
    <property type="evidence" value="ECO:0007669"/>
    <property type="project" value="TreeGrafter"/>
</dbReference>
<dbReference type="GO" id="GO:0008930">
    <property type="term" value="F:methylthioadenosine nucleosidase activity"/>
    <property type="evidence" value="ECO:0007669"/>
    <property type="project" value="TreeGrafter"/>
</dbReference>
<comment type="catalytic activity">
    <reaction evidence="1">
        <text>futalosine + H2O = dehypoxanthine futalosine + hypoxanthine</text>
        <dbReference type="Rhea" id="RHEA:25904"/>
        <dbReference type="ChEBI" id="CHEBI:15377"/>
        <dbReference type="ChEBI" id="CHEBI:17368"/>
        <dbReference type="ChEBI" id="CHEBI:58863"/>
        <dbReference type="ChEBI" id="CHEBI:58864"/>
        <dbReference type="EC" id="3.2.2.26"/>
    </reaction>
</comment>
<dbReference type="EC" id="3.2.2.26" evidence="1 2"/>
<keyword evidence="1 4" id="KW-0378">Hydrolase</keyword>
<dbReference type="PANTHER" id="PTHR46832:SF2">
    <property type="entry name" value="FUTALOSINE HYDROLASE"/>
    <property type="match status" value="1"/>
</dbReference>